<evidence type="ECO:0000313" key="1">
    <source>
        <dbReference type="EMBL" id="KAJ8129400.1"/>
    </source>
</evidence>
<name>A0ACC2JPP0_9PEZI</name>
<keyword evidence="2" id="KW-1185">Reference proteome</keyword>
<evidence type="ECO:0000313" key="2">
    <source>
        <dbReference type="Proteomes" id="UP001153332"/>
    </source>
</evidence>
<gene>
    <name evidence="1" type="ORF">O1611_g4228</name>
</gene>
<dbReference type="EMBL" id="JAPUUL010000773">
    <property type="protein sequence ID" value="KAJ8129400.1"/>
    <property type="molecule type" value="Genomic_DNA"/>
</dbReference>
<accession>A0ACC2JPP0</accession>
<reference evidence="1" key="1">
    <citation type="submission" date="2022-12" db="EMBL/GenBank/DDBJ databases">
        <title>Genome Sequence of Lasiodiplodia mahajangana.</title>
        <authorList>
            <person name="Buettner E."/>
        </authorList>
    </citation>
    <scope>NUCLEOTIDE SEQUENCE</scope>
    <source>
        <strain evidence="1">VT137</strain>
    </source>
</reference>
<sequence>MERRRPFDANFGIDNIDGENVDNKSSSEAEDEGQLVEANSVSVEHDEVEVVELDAAHTAGPQSPDGGNWV</sequence>
<protein>
    <submittedName>
        <fullName evidence="1">Uncharacterized protein</fullName>
    </submittedName>
</protein>
<proteinExistence type="predicted"/>
<organism evidence="1 2">
    <name type="scientific">Lasiodiplodia mahajangana</name>
    <dbReference type="NCBI Taxonomy" id="1108764"/>
    <lineage>
        <taxon>Eukaryota</taxon>
        <taxon>Fungi</taxon>
        <taxon>Dikarya</taxon>
        <taxon>Ascomycota</taxon>
        <taxon>Pezizomycotina</taxon>
        <taxon>Dothideomycetes</taxon>
        <taxon>Dothideomycetes incertae sedis</taxon>
        <taxon>Botryosphaeriales</taxon>
        <taxon>Botryosphaeriaceae</taxon>
        <taxon>Lasiodiplodia</taxon>
    </lineage>
</organism>
<comment type="caution">
    <text evidence="1">The sequence shown here is derived from an EMBL/GenBank/DDBJ whole genome shotgun (WGS) entry which is preliminary data.</text>
</comment>
<dbReference type="Proteomes" id="UP001153332">
    <property type="component" value="Unassembled WGS sequence"/>
</dbReference>